<feature type="region of interest" description="Disordered" evidence="1">
    <location>
        <begin position="394"/>
        <end position="417"/>
    </location>
</feature>
<feature type="region of interest" description="Disordered" evidence="1">
    <location>
        <begin position="238"/>
        <end position="266"/>
    </location>
</feature>
<feature type="compositionally biased region" description="Basic and acidic residues" evidence="1">
    <location>
        <begin position="153"/>
        <end position="171"/>
    </location>
</feature>
<reference evidence="3 4" key="1">
    <citation type="journal article" date="2015" name="Genome Biol. Evol.">
        <title>Comparative Genomics of a Bacterivorous Green Alga Reveals Evolutionary Causalities and Consequences of Phago-Mixotrophic Mode of Nutrition.</title>
        <authorList>
            <person name="Burns J.A."/>
            <person name="Paasch A."/>
            <person name="Narechania A."/>
            <person name="Kim E."/>
        </authorList>
    </citation>
    <scope>NUCLEOTIDE SEQUENCE [LARGE SCALE GENOMIC DNA]</scope>
    <source>
        <strain evidence="3 4">PLY_AMNH</strain>
    </source>
</reference>
<protein>
    <recommendedName>
        <fullName evidence="2">EF-hand domain-containing protein</fullName>
    </recommendedName>
</protein>
<dbReference type="EMBL" id="LGRX02002662">
    <property type="protein sequence ID" value="KAK3283749.1"/>
    <property type="molecule type" value="Genomic_DNA"/>
</dbReference>
<comment type="caution">
    <text evidence="3">The sequence shown here is derived from an EMBL/GenBank/DDBJ whole genome shotgun (WGS) entry which is preliminary data.</text>
</comment>
<name>A0AAE0GSR4_9CHLO</name>
<evidence type="ECO:0000259" key="2">
    <source>
        <dbReference type="PROSITE" id="PS50222"/>
    </source>
</evidence>
<feature type="domain" description="EF-hand" evidence="2">
    <location>
        <begin position="302"/>
        <end position="337"/>
    </location>
</feature>
<evidence type="ECO:0000313" key="4">
    <source>
        <dbReference type="Proteomes" id="UP001190700"/>
    </source>
</evidence>
<dbReference type="InterPro" id="IPR002048">
    <property type="entry name" value="EF_hand_dom"/>
</dbReference>
<proteinExistence type="predicted"/>
<feature type="compositionally biased region" description="Pro residues" evidence="1">
    <location>
        <begin position="175"/>
        <end position="189"/>
    </location>
</feature>
<evidence type="ECO:0000313" key="3">
    <source>
        <dbReference type="EMBL" id="KAK3283749.1"/>
    </source>
</evidence>
<dbReference type="Proteomes" id="UP001190700">
    <property type="component" value="Unassembled WGS sequence"/>
</dbReference>
<dbReference type="AlphaFoldDB" id="A0AAE0GSR4"/>
<feature type="compositionally biased region" description="Pro residues" evidence="1">
    <location>
        <begin position="62"/>
        <end position="73"/>
    </location>
</feature>
<feature type="region of interest" description="Disordered" evidence="1">
    <location>
        <begin position="35"/>
        <end position="211"/>
    </location>
</feature>
<feature type="compositionally biased region" description="Polar residues" evidence="1">
    <location>
        <begin position="84"/>
        <end position="105"/>
    </location>
</feature>
<evidence type="ECO:0000256" key="1">
    <source>
        <dbReference type="SAM" id="MobiDB-lite"/>
    </source>
</evidence>
<keyword evidence="4" id="KW-1185">Reference proteome</keyword>
<sequence length="417" mass="45002">MSFEAEFEEASALAQKWSKVNTASSTVSRFKAANARASQFLPPEPHTTQWSVNPLGGDNPLQSPPSPKLPPPVSSAGGGRGDNRQQPFRSPNQHSQHTAQHQDFLNQPPALDTGAPLRAPWETPGSQGALRGTPSMSRFNALAHTLKAVNGLDRSHGNNEDLRENGERHGDLPPALRPPSSPLGTPPHPTRQSLFDHIPSPTPNMKQPLLAGGMVSNPWIMSPDEDRSQQTELAEVPPKLTMPPQDTADRAPAIDSKEPPAEAPSAMETPVNLMTAMLPMDLESPEDLYSLSAWLKKEGHKTLTSTIQKFFQAVDVSGKGYITAYDVDQALVSVWGDPNRKSLLTIAVLLEWSEPAPQTTQPDTLRFAFQVAFEESPELTLVKFLSKLKTVPSAAHPHSGWVSSGLPEGVEAPGAAS</sequence>
<dbReference type="PROSITE" id="PS50222">
    <property type="entry name" value="EF_HAND_2"/>
    <property type="match status" value="1"/>
</dbReference>
<organism evidence="3 4">
    <name type="scientific">Cymbomonas tetramitiformis</name>
    <dbReference type="NCBI Taxonomy" id="36881"/>
    <lineage>
        <taxon>Eukaryota</taxon>
        <taxon>Viridiplantae</taxon>
        <taxon>Chlorophyta</taxon>
        <taxon>Pyramimonadophyceae</taxon>
        <taxon>Pyramimonadales</taxon>
        <taxon>Pyramimonadaceae</taxon>
        <taxon>Cymbomonas</taxon>
    </lineage>
</organism>
<accession>A0AAE0GSR4</accession>
<gene>
    <name evidence="3" type="ORF">CYMTET_8572</name>
</gene>
<dbReference type="GO" id="GO:0005509">
    <property type="term" value="F:calcium ion binding"/>
    <property type="evidence" value="ECO:0007669"/>
    <property type="project" value="InterPro"/>
</dbReference>